<accession>A0ABR9LGM2</accession>
<sequence length="143" mass="14979">MSVLIGRAVESFDDARMARARADARAIGLSAPERDVALDADAQWNRAVPVVAQQPRLGIVEIDRNSDLPAGRIDVERDDKSVLPVLFMMISSDGGLPSSRPARTRAVPCGWGGPAVWPEASAVPGTSTATAVKEVGSRGVCSG</sequence>
<name>A0ABR9LGM2_9PSEU</name>
<comment type="caution">
    <text evidence="1">The sequence shown here is derived from an EMBL/GenBank/DDBJ whole genome shotgun (WGS) entry which is preliminary data.</text>
</comment>
<evidence type="ECO:0000313" key="1">
    <source>
        <dbReference type="EMBL" id="MBE1579475.1"/>
    </source>
</evidence>
<gene>
    <name evidence="1" type="ORF">H4W30_006535</name>
</gene>
<dbReference type="EMBL" id="JADBEJ010000005">
    <property type="protein sequence ID" value="MBE1579475.1"/>
    <property type="molecule type" value="Genomic_DNA"/>
</dbReference>
<reference evidence="1 2" key="1">
    <citation type="submission" date="2020-10" db="EMBL/GenBank/DDBJ databases">
        <title>Sequencing the genomes of 1000 actinobacteria strains.</title>
        <authorList>
            <person name="Klenk H.-P."/>
        </authorList>
    </citation>
    <scope>NUCLEOTIDE SEQUENCE [LARGE SCALE GENOMIC DNA]</scope>
    <source>
        <strain evidence="1 2">DSM 46661</strain>
    </source>
</reference>
<dbReference type="Proteomes" id="UP000656548">
    <property type="component" value="Unassembled WGS sequence"/>
</dbReference>
<dbReference type="RefSeq" id="WP_137095936.1">
    <property type="nucleotide sequence ID" value="NZ_JADBEJ010000005.1"/>
</dbReference>
<protein>
    <submittedName>
        <fullName evidence="1">Uncharacterized protein</fullName>
    </submittedName>
</protein>
<keyword evidence="2" id="KW-1185">Reference proteome</keyword>
<organism evidence="1 2">
    <name type="scientific">Amycolatopsis roodepoortensis</name>
    <dbReference type="NCBI Taxonomy" id="700274"/>
    <lineage>
        <taxon>Bacteria</taxon>
        <taxon>Bacillati</taxon>
        <taxon>Actinomycetota</taxon>
        <taxon>Actinomycetes</taxon>
        <taxon>Pseudonocardiales</taxon>
        <taxon>Pseudonocardiaceae</taxon>
        <taxon>Amycolatopsis</taxon>
    </lineage>
</organism>
<proteinExistence type="predicted"/>
<evidence type="ECO:0000313" key="2">
    <source>
        <dbReference type="Proteomes" id="UP000656548"/>
    </source>
</evidence>